<organism evidence="3">
    <name type="scientific">Vitis vinifera</name>
    <name type="common">Grape</name>
    <dbReference type="NCBI Taxonomy" id="29760"/>
    <lineage>
        <taxon>Eukaryota</taxon>
        <taxon>Viridiplantae</taxon>
        <taxon>Streptophyta</taxon>
        <taxon>Embryophyta</taxon>
        <taxon>Tracheophyta</taxon>
        <taxon>Spermatophyta</taxon>
        <taxon>Magnoliopsida</taxon>
        <taxon>eudicotyledons</taxon>
        <taxon>Gunneridae</taxon>
        <taxon>Pentapetalae</taxon>
        <taxon>rosids</taxon>
        <taxon>Vitales</taxon>
        <taxon>Vitaceae</taxon>
        <taxon>Viteae</taxon>
        <taxon>Vitis</taxon>
    </lineage>
</organism>
<accession>A5BK45</accession>
<dbReference type="Pfam" id="PF22936">
    <property type="entry name" value="Pol_BBD"/>
    <property type="match status" value="1"/>
</dbReference>
<proteinExistence type="predicted"/>
<dbReference type="AlphaFoldDB" id="A5BK45"/>
<feature type="domain" description="GAG-pre-integrase" evidence="1">
    <location>
        <begin position="385"/>
        <end position="444"/>
    </location>
</feature>
<dbReference type="Pfam" id="PF13976">
    <property type="entry name" value="gag_pre-integrs"/>
    <property type="match status" value="1"/>
</dbReference>
<feature type="domain" description="Retrovirus-related Pol polyprotein from transposon TNT 1-94-like beta-barrel" evidence="2">
    <location>
        <begin position="272"/>
        <end position="351"/>
    </location>
</feature>
<evidence type="ECO:0000259" key="1">
    <source>
        <dbReference type="Pfam" id="PF13976"/>
    </source>
</evidence>
<sequence>MEESSLTVAPSILDGDNYETWAVRMTVHLQALDVWEAVEENYKVPPLGANPTVAQMKLHKERRTKKAKAKACLFAAVSPSIFIKIMKIDSAAEIWEYLKEEYKGDERIKNMQVMNLIREFEMKKMRESDAVKDYAAQLLSIADKVRLLGKEFSNEKIVQKILAVEQRRLMRQGNTAEGAFQARMQKNAGHKNGKVNNNKSCGNNQKNGVFPPCPHCKKTNHSPQKCWWRPDVKCNKCGKQGHEETSAAVDYCQEEQLFAATCFANKSTSKSWLVDSGCTNHMTNNQDLFRELDRTTISKVRIGNGEYIPVKGKGTVAIESQIGLKLIYDVLFVLDIDQNLLSVGQLIEKEFKVYFEDRNCIIKDAEGKEMFNIKMKGKSFALNLLEDEHTAILQQDSTTMFWDRRVEHFHHDDVLYMKKNQIAEGLPDLEKDLPICATCQYGKQTKLPFPKKISWRATQKLQLVHTDVGGSQKMPSLKWNANNMTRCLLHEKYLPKKFWAKTASRVVYFLNILPTEVLKKQTPFEVWFECLRARLGVCVYEVKEEY</sequence>
<protein>
    <submittedName>
        <fullName evidence="3">Uncharacterized protein</fullName>
    </submittedName>
</protein>
<dbReference type="EMBL" id="AM462288">
    <property type="protein sequence ID" value="CAN72434.1"/>
    <property type="molecule type" value="Genomic_DNA"/>
</dbReference>
<dbReference type="Pfam" id="PF14223">
    <property type="entry name" value="Retrotran_gag_2"/>
    <property type="match status" value="1"/>
</dbReference>
<dbReference type="PANTHER" id="PTHR35317:SF11">
    <property type="entry name" value="CCHC-TYPE DOMAIN-CONTAINING PROTEIN"/>
    <property type="match status" value="1"/>
</dbReference>
<reference evidence="3" key="1">
    <citation type="journal article" date="2007" name="PLoS ONE">
        <title>The first genome sequence of an elite grapevine cultivar (Pinot noir Vitis vinifera L.): coping with a highly heterozygous genome.</title>
        <authorList>
            <person name="Velasco R."/>
            <person name="Zharkikh A."/>
            <person name="Troggio M."/>
            <person name="Cartwright D.A."/>
            <person name="Cestaro A."/>
            <person name="Pruss D."/>
            <person name="Pindo M."/>
            <person name="FitzGerald L.M."/>
            <person name="Vezzulli S."/>
            <person name="Reid J."/>
            <person name="Malacarne G."/>
            <person name="Iliev D."/>
            <person name="Coppola G."/>
            <person name="Wardell B."/>
            <person name="Micheletti D."/>
            <person name="Macalma T."/>
            <person name="Facci M."/>
            <person name="Mitchell J.T."/>
            <person name="Perazzolli M."/>
            <person name="Eldredge G."/>
            <person name="Gatto P."/>
            <person name="Oyzerski R."/>
            <person name="Moretto M."/>
            <person name="Gutin N."/>
            <person name="Stefanini M."/>
            <person name="Chen Y."/>
            <person name="Segala C."/>
            <person name="Davenport C."/>
            <person name="Dematte L."/>
            <person name="Mraz A."/>
            <person name="Battilana J."/>
            <person name="Stormo K."/>
            <person name="Costa F."/>
            <person name="Tao Q."/>
            <person name="Si-Ammour A."/>
            <person name="Harkins T."/>
            <person name="Lackey A."/>
            <person name="Perbost C."/>
            <person name="Taillon B."/>
            <person name="Stella A."/>
            <person name="Solovyev V."/>
            <person name="Fawcett J.A."/>
            <person name="Sterck L."/>
            <person name="Vandepoele K."/>
            <person name="Grando S.M."/>
            <person name="Toppo S."/>
            <person name="Moser C."/>
            <person name="Lanchbury J."/>
            <person name="Bogden R."/>
            <person name="Skolnick M."/>
            <person name="Sgaramella V."/>
            <person name="Bhatnagar S.K."/>
            <person name="Fontana P."/>
            <person name="Gutin A."/>
            <person name="Van de Peer Y."/>
            <person name="Salamini F."/>
            <person name="Viola R."/>
        </authorList>
    </citation>
    <scope>NUCLEOTIDE SEQUENCE</scope>
</reference>
<dbReference type="InterPro" id="IPR054722">
    <property type="entry name" value="PolX-like_BBD"/>
</dbReference>
<dbReference type="InterPro" id="IPR025724">
    <property type="entry name" value="GAG-pre-integrase_dom"/>
</dbReference>
<evidence type="ECO:0000259" key="2">
    <source>
        <dbReference type="Pfam" id="PF22936"/>
    </source>
</evidence>
<dbReference type="PANTHER" id="PTHR35317">
    <property type="entry name" value="OS04G0629600 PROTEIN"/>
    <property type="match status" value="1"/>
</dbReference>
<evidence type="ECO:0000313" key="3">
    <source>
        <dbReference type="EMBL" id="CAN72434.1"/>
    </source>
</evidence>
<gene>
    <name evidence="3" type="ORF">VITISV_039727</name>
</gene>
<name>A5BK45_VITVI</name>